<comment type="caution">
    <text evidence="2">The sequence shown here is derived from an EMBL/GenBank/DDBJ whole genome shotgun (WGS) entry which is preliminary data.</text>
</comment>
<keyword evidence="1" id="KW-1133">Transmembrane helix</keyword>
<feature type="transmembrane region" description="Helical" evidence="1">
    <location>
        <begin position="37"/>
        <end position="62"/>
    </location>
</feature>
<keyword evidence="1" id="KW-0812">Transmembrane</keyword>
<sequence length="231" mass="28065">MGGGKEWWFIRIKEKLSNYFLIKKQQIIQRLYWHFPFLFYLISFQSIKLIILIIIIFIIFIFKIIGDESKQLEEILRIYGDNKYLTINLDTSADKCGGLGNMMWRTASLYVIGKQLNRSIYFDGNYKCFYEYKEEFRDIFENNYKIFKFMHPKKQHVKIVSFGERCCHYDSPDRLTDESAQLIKIWGNYLQSFKYLRNYKKQIRKFFAFSSQNKLKAYQFAQKLFKLLIFN</sequence>
<dbReference type="PANTHER" id="PTHR22898:SF3">
    <property type="entry name" value="ALPHA-1,2-FUCOSYLTRANSFERASE-RELATED"/>
    <property type="match status" value="1"/>
</dbReference>
<dbReference type="Proteomes" id="UP000580250">
    <property type="component" value="Unassembled WGS sequence"/>
</dbReference>
<evidence type="ECO:0000256" key="1">
    <source>
        <dbReference type="SAM" id="Phobius"/>
    </source>
</evidence>
<keyword evidence="1" id="KW-0472">Membrane</keyword>
<dbReference type="OrthoDB" id="5854901at2759"/>
<dbReference type="PANTHER" id="PTHR22898">
    <property type="entry name" value="UNCHARACTERIZED GLYCOSOL TRANSFERASE-RELATED"/>
    <property type="match status" value="1"/>
</dbReference>
<dbReference type="EMBL" id="CAJEWN010000242">
    <property type="protein sequence ID" value="CAD2174764.1"/>
    <property type="molecule type" value="Genomic_DNA"/>
</dbReference>
<protein>
    <submittedName>
        <fullName evidence="2">Uncharacterized protein</fullName>
    </submittedName>
</protein>
<accession>A0A6V7VK14</accession>
<dbReference type="AlphaFoldDB" id="A0A6V7VK14"/>
<name>A0A6V7VK14_MELEN</name>
<evidence type="ECO:0000313" key="3">
    <source>
        <dbReference type="Proteomes" id="UP000580250"/>
    </source>
</evidence>
<dbReference type="InterPro" id="IPR052501">
    <property type="entry name" value="Alpha-1-2_FucT"/>
</dbReference>
<evidence type="ECO:0000313" key="2">
    <source>
        <dbReference type="EMBL" id="CAD2174764.1"/>
    </source>
</evidence>
<reference evidence="2 3" key="1">
    <citation type="submission" date="2020-08" db="EMBL/GenBank/DDBJ databases">
        <authorList>
            <person name="Koutsovoulos G."/>
            <person name="Danchin GJ E."/>
        </authorList>
    </citation>
    <scope>NUCLEOTIDE SEQUENCE [LARGE SCALE GENOMIC DNA]</scope>
</reference>
<gene>
    <name evidence="2" type="ORF">MENT_LOCUS26453</name>
</gene>
<organism evidence="2 3">
    <name type="scientific">Meloidogyne enterolobii</name>
    <name type="common">Root-knot nematode worm</name>
    <name type="synonym">Meloidogyne mayaguensis</name>
    <dbReference type="NCBI Taxonomy" id="390850"/>
    <lineage>
        <taxon>Eukaryota</taxon>
        <taxon>Metazoa</taxon>
        <taxon>Ecdysozoa</taxon>
        <taxon>Nematoda</taxon>
        <taxon>Chromadorea</taxon>
        <taxon>Rhabditida</taxon>
        <taxon>Tylenchina</taxon>
        <taxon>Tylenchomorpha</taxon>
        <taxon>Tylenchoidea</taxon>
        <taxon>Meloidogynidae</taxon>
        <taxon>Meloidogyninae</taxon>
        <taxon>Meloidogyne</taxon>
    </lineage>
</organism>
<proteinExistence type="predicted"/>